<name>A0A561R9N3_9HYPH</name>
<keyword evidence="2" id="KW-0238">DNA-binding</keyword>
<dbReference type="InterPro" id="IPR050679">
    <property type="entry name" value="Bact_HTH_transcr_reg"/>
</dbReference>
<dbReference type="PANTHER" id="PTHR44846:SF1">
    <property type="entry name" value="MANNOSYL-D-GLYCERATE TRANSPORT_METABOLISM SYSTEM REPRESSOR MNGR-RELATED"/>
    <property type="match status" value="1"/>
</dbReference>
<evidence type="ECO:0000256" key="3">
    <source>
        <dbReference type="ARBA" id="ARBA00023163"/>
    </source>
</evidence>
<protein>
    <submittedName>
        <fullName evidence="5">GntR family transcriptional regulator</fullName>
    </submittedName>
</protein>
<dbReference type="EMBL" id="VIWP01000001">
    <property type="protein sequence ID" value="TWF59317.1"/>
    <property type="molecule type" value="Genomic_DNA"/>
</dbReference>
<reference evidence="5 6" key="1">
    <citation type="submission" date="2019-06" db="EMBL/GenBank/DDBJ databases">
        <title>Sorghum-associated microbial communities from plants grown in Nebraska, USA.</title>
        <authorList>
            <person name="Schachtman D."/>
        </authorList>
    </citation>
    <scope>NUCLEOTIDE SEQUENCE [LARGE SCALE GENOMIC DNA]</scope>
    <source>
        <strain evidence="5 6">1225</strain>
    </source>
</reference>
<dbReference type="Pfam" id="PF07702">
    <property type="entry name" value="UTRA"/>
    <property type="match status" value="1"/>
</dbReference>
<dbReference type="RefSeq" id="WP_145633582.1">
    <property type="nucleotide sequence ID" value="NZ_VIWP01000001.1"/>
</dbReference>
<dbReference type="SMART" id="SM00345">
    <property type="entry name" value="HTH_GNTR"/>
    <property type="match status" value="1"/>
</dbReference>
<dbReference type="InterPro" id="IPR036390">
    <property type="entry name" value="WH_DNA-bd_sf"/>
</dbReference>
<dbReference type="SUPFAM" id="SSF46785">
    <property type="entry name" value="Winged helix' DNA-binding domain"/>
    <property type="match status" value="1"/>
</dbReference>
<accession>A0A561R9N3</accession>
<sequence length="258" mass="28553">MTIQTKTPVAGIAGSDDPTLYGRIAGDLRQEIAEGKHAVGGRLPTEAALCERYGASRYTVREALRELIDLGLIERRQGAGSKVIADKPRTSYINSMRTLSEFSQYAQDTFFDIRDVTMVRLSEEIAPMISAPPRSMWLRISGIRLNAERNDAICHTAVHVHTRFAPLLEDVKGSKGPIYAIIEERSGEVIAEATQEITAKPMPAWCAPELGVKPGSPAMCFVRRYLDESGGIMLASINWHPAERSSYVTTIRRGDWHP</sequence>
<dbReference type="InterPro" id="IPR011663">
    <property type="entry name" value="UTRA"/>
</dbReference>
<dbReference type="CDD" id="cd07377">
    <property type="entry name" value="WHTH_GntR"/>
    <property type="match status" value="1"/>
</dbReference>
<keyword evidence="1" id="KW-0805">Transcription regulation</keyword>
<organism evidence="5 6">
    <name type="scientific">Neorhizobium alkalisoli</name>
    <dbReference type="NCBI Taxonomy" id="528178"/>
    <lineage>
        <taxon>Bacteria</taxon>
        <taxon>Pseudomonadati</taxon>
        <taxon>Pseudomonadota</taxon>
        <taxon>Alphaproteobacteria</taxon>
        <taxon>Hyphomicrobiales</taxon>
        <taxon>Rhizobiaceae</taxon>
        <taxon>Rhizobium/Agrobacterium group</taxon>
        <taxon>Neorhizobium</taxon>
    </lineage>
</organism>
<dbReference type="InterPro" id="IPR000524">
    <property type="entry name" value="Tscrpt_reg_HTH_GntR"/>
</dbReference>
<keyword evidence="6" id="KW-1185">Reference proteome</keyword>
<dbReference type="Proteomes" id="UP000320653">
    <property type="component" value="Unassembled WGS sequence"/>
</dbReference>
<dbReference type="PANTHER" id="PTHR44846">
    <property type="entry name" value="MANNOSYL-D-GLYCERATE TRANSPORT/METABOLISM SYSTEM REPRESSOR MNGR-RELATED"/>
    <property type="match status" value="1"/>
</dbReference>
<dbReference type="InterPro" id="IPR036388">
    <property type="entry name" value="WH-like_DNA-bd_sf"/>
</dbReference>
<dbReference type="PRINTS" id="PR00035">
    <property type="entry name" value="HTHGNTR"/>
</dbReference>
<dbReference type="GO" id="GO:0045892">
    <property type="term" value="P:negative regulation of DNA-templated transcription"/>
    <property type="evidence" value="ECO:0007669"/>
    <property type="project" value="TreeGrafter"/>
</dbReference>
<feature type="domain" description="HTH gntR-type" evidence="4">
    <location>
        <begin position="18"/>
        <end position="86"/>
    </location>
</feature>
<proteinExistence type="predicted"/>
<dbReference type="SMART" id="SM00866">
    <property type="entry name" value="UTRA"/>
    <property type="match status" value="1"/>
</dbReference>
<evidence type="ECO:0000256" key="1">
    <source>
        <dbReference type="ARBA" id="ARBA00023015"/>
    </source>
</evidence>
<dbReference type="GO" id="GO:0003677">
    <property type="term" value="F:DNA binding"/>
    <property type="evidence" value="ECO:0007669"/>
    <property type="project" value="UniProtKB-KW"/>
</dbReference>
<dbReference type="SUPFAM" id="SSF64288">
    <property type="entry name" value="Chorismate lyase-like"/>
    <property type="match status" value="1"/>
</dbReference>
<gene>
    <name evidence="5" type="ORF">FHW37_1011123</name>
</gene>
<dbReference type="GO" id="GO:0003700">
    <property type="term" value="F:DNA-binding transcription factor activity"/>
    <property type="evidence" value="ECO:0007669"/>
    <property type="project" value="InterPro"/>
</dbReference>
<comment type="caution">
    <text evidence="5">The sequence shown here is derived from an EMBL/GenBank/DDBJ whole genome shotgun (WGS) entry which is preliminary data.</text>
</comment>
<keyword evidence="3" id="KW-0804">Transcription</keyword>
<evidence type="ECO:0000313" key="6">
    <source>
        <dbReference type="Proteomes" id="UP000320653"/>
    </source>
</evidence>
<evidence type="ECO:0000259" key="4">
    <source>
        <dbReference type="PROSITE" id="PS50949"/>
    </source>
</evidence>
<dbReference type="OrthoDB" id="9808698at2"/>
<dbReference type="AlphaFoldDB" id="A0A561R9N3"/>
<dbReference type="Gene3D" id="1.10.10.10">
    <property type="entry name" value="Winged helix-like DNA-binding domain superfamily/Winged helix DNA-binding domain"/>
    <property type="match status" value="1"/>
</dbReference>
<dbReference type="Gene3D" id="3.40.1410.10">
    <property type="entry name" value="Chorismate lyase-like"/>
    <property type="match status" value="1"/>
</dbReference>
<evidence type="ECO:0000256" key="2">
    <source>
        <dbReference type="ARBA" id="ARBA00023125"/>
    </source>
</evidence>
<evidence type="ECO:0000313" key="5">
    <source>
        <dbReference type="EMBL" id="TWF59317.1"/>
    </source>
</evidence>
<dbReference type="Pfam" id="PF00392">
    <property type="entry name" value="GntR"/>
    <property type="match status" value="1"/>
</dbReference>
<dbReference type="PROSITE" id="PS50949">
    <property type="entry name" value="HTH_GNTR"/>
    <property type="match status" value="1"/>
</dbReference>
<dbReference type="InterPro" id="IPR028978">
    <property type="entry name" value="Chorismate_lyase_/UTRA_dom_sf"/>
</dbReference>